<dbReference type="GO" id="GO:0016740">
    <property type="term" value="F:transferase activity"/>
    <property type="evidence" value="ECO:0007669"/>
    <property type="project" value="UniProtKB-KW"/>
</dbReference>
<evidence type="ECO:0000256" key="1">
    <source>
        <dbReference type="ARBA" id="ARBA00022679"/>
    </source>
</evidence>
<sequence>MTGRSGPLAGIRVVDLTSVVFGPYATQIMADMGAEVFKVEPPAGDNTRWITEGPVPGMGGIYVNVNRGKRGLMLDLRQDEDKAMLRQLIATADVFIHSMRGSAIKKLGFDYESVRAIRPDIVYTNCYGYSRRGPEGDKPAYDDTIQAECGIPYVQGLMNGEPGYVATIMADKVAGLHALYATMMALFHRERTGEGQEVEVTMFEAMSSFMLVEHANGAMFSPPTTPAFYHRAVERNRRPYKTKDGYVAALVYNDKHWNAFIDAIKPEWASDEFSTLAMRARQIGRVYGLLGETFLTRTTQEWLDTLQGLHIPCAPLRSTGELFENEHLNAIGFFEELDTPQGPVRFPGVPAWFSATPGRVHGPSPMLGEDNDAVRAELAENAEAIAAQADASK</sequence>
<name>A0ABT0B069_9SPHN</name>
<dbReference type="InterPro" id="IPR023606">
    <property type="entry name" value="CoA-Trfase_III_dom_1_sf"/>
</dbReference>
<protein>
    <submittedName>
        <fullName evidence="2">CoA transferase</fullName>
    </submittedName>
</protein>
<dbReference type="Gene3D" id="3.30.1540.10">
    <property type="entry name" value="formyl-coa transferase, domain 3"/>
    <property type="match status" value="1"/>
</dbReference>
<dbReference type="Proteomes" id="UP001162880">
    <property type="component" value="Unassembled WGS sequence"/>
</dbReference>
<dbReference type="Gene3D" id="3.40.50.10540">
    <property type="entry name" value="Crotonobetainyl-coa:carnitine coa-transferase, domain 1"/>
    <property type="match status" value="1"/>
</dbReference>
<evidence type="ECO:0000313" key="3">
    <source>
        <dbReference type="Proteomes" id="UP001162880"/>
    </source>
</evidence>
<dbReference type="InterPro" id="IPR003673">
    <property type="entry name" value="CoA-Trfase_fam_III"/>
</dbReference>
<keyword evidence="1 2" id="KW-0808">Transferase</keyword>
<dbReference type="SUPFAM" id="SSF89796">
    <property type="entry name" value="CoA-transferase family III (CaiB/BaiF)"/>
    <property type="match status" value="1"/>
</dbReference>
<keyword evidence="3" id="KW-1185">Reference proteome</keyword>
<dbReference type="EMBL" id="JALHLE010000007">
    <property type="protein sequence ID" value="MCJ2178318.1"/>
    <property type="molecule type" value="Genomic_DNA"/>
</dbReference>
<dbReference type="PANTHER" id="PTHR48207">
    <property type="entry name" value="SUCCINATE--HYDROXYMETHYLGLUTARATE COA-TRANSFERASE"/>
    <property type="match status" value="1"/>
</dbReference>
<dbReference type="InterPro" id="IPR044855">
    <property type="entry name" value="CoA-Trfase_III_dom3_sf"/>
</dbReference>
<accession>A0ABT0B069</accession>
<reference evidence="2" key="1">
    <citation type="submission" date="2022-03" db="EMBL/GenBank/DDBJ databases">
        <title>Identification of a novel bacterium isolated from mangrove sediments.</title>
        <authorList>
            <person name="Pan X."/>
        </authorList>
    </citation>
    <scope>NUCLEOTIDE SEQUENCE</scope>
    <source>
        <strain evidence="2">B2580</strain>
    </source>
</reference>
<dbReference type="PANTHER" id="PTHR48207:SF4">
    <property type="entry name" value="BLL6097 PROTEIN"/>
    <property type="match status" value="1"/>
</dbReference>
<dbReference type="InterPro" id="IPR050483">
    <property type="entry name" value="CoA-transferase_III_domain"/>
</dbReference>
<evidence type="ECO:0000313" key="2">
    <source>
        <dbReference type="EMBL" id="MCJ2178318.1"/>
    </source>
</evidence>
<gene>
    <name evidence="2" type="ORF">MTR64_07065</name>
</gene>
<organism evidence="2 3">
    <name type="scientific">Novosphingobium album</name>
    <name type="common">ex Hu et al. 2023</name>
    <dbReference type="NCBI Taxonomy" id="2930093"/>
    <lineage>
        <taxon>Bacteria</taxon>
        <taxon>Pseudomonadati</taxon>
        <taxon>Pseudomonadota</taxon>
        <taxon>Alphaproteobacteria</taxon>
        <taxon>Sphingomonadales</taxon>
        <taxon>Sphingomonadaceae</taxon>
        <taxon>Novosphingobium</taxon>
    </lineage>
</organism>
<dbReference type="Pfam" id="PF02515">
    <property type="entry name" value="CoA_transf_3"/>
    <property type="match status" value="1"/>
</dbReference>
<proteinExistence type="predicted"/>
<comment type="caution">
    <text evidence="2">The sequence shown here is derived from an EMBL/GenBank/DDBJ whole genome shotgun (WGS) entry which is preliminary data.</text>
</comment>
<dbReference type="RefSeq" id="WP_243992234.1">
    <property type="nucleotide sequence ID" value="NZ_JALHLE010000007.1"/>
</dbReference>